<dbReference type="EMBL" id="BOLY01000008">
    <property type="protein sequence ID" value="GIZ48475.1"/>
    <property type="molecule type" value="Genomic_DNA"/>
</dbReference>
<dbReference type="SUPFAM" id="SSF81383">
    <property type="entry name" value="F-box domain"/>
    <property type="match status" value="1"/>
</dbReference>
<evidence type="ECO:0000313" key="2">
    <source>
        <dbReference type="Proteomes" id="UP000825890"/>
    </source>
</evidence>
<dbReference type="RefSeq" id="XP_044662962.1">
    <property type="nucleotide sequence ID" value="XM_044807027.1"/>
</dbReference>
<keyword evidence="2" id="KW-1185">Reference proteome</keyword>
<protein>
    <recommendedName>
        <fullName evidence="3">F-box domain-containing protein</fullName>
    </recommendedName>
</protein>
<dbReference type="GeneID" id="68297109"/>
<evidence type="ECO:0008006" key="3">
    <source>
        <dbReference type="Google" id="ProtNLM"/>
    </source>
</evidence>
<dbReference type="InterPro" id="IPR036047">
    <property type="entry name" value="F-box-like_dom_sf"/>
</dbReference>
<organism evidence="1 2">
    <name type="scientific">Cercospora kikuchii</name>
    <dbReference type="NCBI Taxonomy" id="84275"/>
    <lineage>
        <taxon>Eukaryota</taxon>
        <taxon>Fungi</taxon>
        <taxon>Dikarya</taxon>
        <taxon>Ascomycota</taxon>
        <taxon>Pezizomycotina</taxon>
        <taxon>Dothideomycetes</taxon>
        <taxon>Dothideomycetidae</taxon>
        <taxon>Mycosphaerellales</taxon>
        <taxon>Mycosphaerellaceae</taxon>
        <taxon>Cercospora</taxon>
    </lineage>
</organism>
<evidence type="ECO:0000313" key="1">
    <source>
        <dbReference type="EMBL" id="GIZ48475.1"/>
    </source>
</evidence>
<gene>
    <name evidence="1" type="ORF">CKM354_001153400</name>
</gene>
<proteinExistence type="predicted"/>
<dbReference type="OrthoDB" id="3800738at2759"/>
<accession>A0A9P3CYM2</accession>
<dbReference type="Proteomes" id="UP000825890">
    <property type="component" value="Unassembled WGS sequence"/>
</dbReference>
<reference evidence="1 2" key="1">
    <citation type="submission" date="2021-01" db="EMBL/GenBank/DDBJ databases">
        <title>Cercospora kikuchii MAFF 305040 whole genome shotgun sequence.</title>
        <authorList>
            <person name="Kashiwa T."/>
            <person name="Suzuki T."/>
        </authorList>
    </citation>
    <scope>NUCLEOTIDE SEQUENCE [LARGE SCALE GENOMIC DNA]</scope>
    <source>
        <strain evidence="1 2">MAFF 305040</strain>
    </source>
</reference>
<sequence length="266" mass="29983">MTAQIHNMGIVYIHDTMSPRMTVLSSPNLLEAILLRLPFLDVLLAQRVNRTFHKTIKQSRPLQRALFLQPYGDSTVSLDGWEEAFSTKDCGSQDSCEASSYHMEDILDATLRDDCKCKWVLRGKKSDKPCGMLYNPLYFVAMELISADIAVDENNKNRLQIYGRGSSREVNASWRNMLMTQPPVRCLLVDTLGVLHWHVLRSDEGSAEITFGHFEKFLKTFRKVSPEEATIYSASGSRILPVTSTAAEILSEIEDATGIKQEGMEC</sequence>
<dbReference type="AlphaFoldDB" id="A0A9P3CYM2"/>
<name>A0A9P3CYM2_9PEZI</name>
<comment type="caution">
    <text evidence="1">The sequence shown here is derived from an EMBL/GenBank/DDBJ whole genome shotgun (WGS) entry which is preliminary data.</text>
</comment>